<evidence type="ECO:0000313" key="2">
    <source>
        <dbReference type="Proteomes" id="UP000836841"/>
    </source>
</evidence>
<dbReference type="InterPro" id="IPR036691">
    <property type="entry name" value="Endo/exonu/phosph_ase_sf"/>
</dbReference>
<sequence>MKMPSALIFILQQSKQQMTCHFTILGYQSFYYTSVYASNLSAERIDLWCNLIDVRHSLSLDASMWIVCGGFNQIINPLELGSTNKQPADPRAKKLDRLLVNNPCLSSYPDSVASFLTPDFSDHAPCLLNLASPLPFPFKFLNILAKHPSFLPLIETAWSLAGNTFPHGSLSQSRAWLSASVKQASFPMASNNLKLIQ</sequence>
<organism evidence="1 2">
    <name type="scientific">Thlaspi arvense</name>
    <name type="common">Field penny-cress</name>
    <dbReference type="NCBI Taxonomy" id="13288"/>
    <lineage>
        <taxon>Eukaryota</taxon>
        <taxon>Viridiplantae</taxon>
        <taxon>Streptophyta</taxon>
        <taxon>Embryophyta</taxon>
        <taxon>Tracheophyta</taxon>
        <taxon>Spermatophyta</taxon>
        <taxon>Magnoliopsida</taxon>
        <taxon>eudicotyledons</taxon>
        <taxon>Gunneridae</taxon>
        <taxon>Pentapetalae</taxon>
        <taxon>rosids</taxon>
        <taxon>malvids</taxon>
        <taxon>Brassicales</taxon>
        <taxon>Brassicaceae</taxon>
        <taxon>Thlaspideae</taxon>
        <taxon>Thlaspi</taxon>
    </lineage>
</organism>
<name>A0AAU9T2D2_THLAR</name>
<accession>A0AAU9T2D2</accession>
<dbReference type="PANTHER" id="PTHR33710">
    <property type="entry name" value="BNAC02G09200D PROTEIN"/>
    <property type="match status" value="1"/>
</dbReference>
<keyword evidence="2" id="KW-1185">Reference proteome</keyword>
<dbReference type="SUPFAM" id="SSF56219">
    <property type="entry name" value="DNase I-like"/>
    <property type="match status" value="1"/>
</dbReference>
<proteinExistence type="predicted"/>
<evidence type="ECO:0000313" key="1">
    <source>
        <dbReference type="EMBL" id="CAH2079027.1"/>
    </source>
</evidence>
<gene>
    <name evidence="1" type="ORF">TAV2_LOCUS22513</name>
</gene>
<evidence type="ECO:0008006" key="3">
    <source>
        <dbReference type="Google" id="ProtNLM"/>
    </source>
</evidence>
<dbReference type="Proteomes" id="UP000836841">
    <property type="component" value="Chromosome 7"/>
</dbReference>
<reference evidence="1 2" key="1">
    <citation type="submission" date="2022-03" db="EMBL/GenBank/DDBJ databases">
        <authorList>
            <person name="Nunn A."/>
            <person name="Chopra R."/>
            <person name="Nunn A."/>
            <person name="Contreras Garrido A."/>
        </authorList>
    </citation>
    <scope>NUCLEOTIDE SEQUENCE [LARGE SCALE GENOMIC DNA]</scope>
</reference>
<protein>
    <recommendedName>
        <fullName evidence="3">Endonuclease/exonuclease/phosphatase domain-containing protein</fullName>
    </recommendedName>
</protein>
<dbReference type="Gene3D" id="3.60.10.10">
    <property type="entry name" value="Endonuclease/exonuclease/phosphatase"/>
    <property type="match status" value="1"/>
</dbReference>
<dbReference type="EMBL" id="OU466863">
    <property type="protein sequence ID" value="CAH2079027.1"/>
    <property type="molecule type" value="Genomic_DNA"/>
</dbReference>
<dbReference type="AlphaFoldDB" id="A0AAU9T2D2"/>
<dbReference type="PANTHER" id="PTHR33710:SF77">
    <property type="entry name" value="DNASE I-LIKE SUPERFAMILY PROTEIN"/>
    <property type="match status" value="1"/>
</dbReference>